<sequence length="260" mass="28623">MRKIGIAVLLIVMAMGMLIPAAHASSPTSIFTASVTAPSYSATNTSITVWVNDSVGFRDYALQVIFYGQNLTGMSPSGTYYNSSANTSDFRIPVKTPDTGGVLYLYIETWARDGSSVLKYTTTISIQVVQPYVLNAVINNPENVPIDNVTVYFYVDNTLVGSKVVNLSPDSTTTVRYDWIIPYPPYHPADGEHTLRVVVSSPTVKVDGSTDYATSTFYYGQPPNYDWIYYVVAVVAVVMIVVATSRRRPQTPGGRPKWKR</sequence>
<dbReference type="InterPro" id="IPR011635">
    <property type="entry name" value="CARDB"/>
</dbReference>
<name>A0AA37BRF3_9ARCH</name>
<dbReference type="AlphaFoldDB" id="A0AA37BRF3"/>
<proteinExistence type="predicted"/>
<keyword evidence="4" id="KW-1185">Reference proteome</keyword>
<evidence type="ECO:0000313" key="3">
    <source>
        <dbReference type="EMBL" id="GGM73382.1"/>
    </source>
</evidence>
<keyword evidence="1" id="KW-0812">Transmembrane</keyword>
<keyword evidence="1" id="KW-0472">Membrane</keyword>
<feature type="domain" description="CARDB" evidence="2">
    <location>
        <begin position="133"/>
        <end position="201"/>
    </location>
</feature>
<reference evidence="3" key="2">
    <citation type="submission" date="2022-09" db="EMBL/GenBank/DDBJ databases">
        <authorList>
            <person name="Sun Q."/>
            <person name="Ohkuma M."/>
        </authorList>
    </citation>
    <scope>NUCLEOTIDE SEQUENCE</scope>
    <source>
        <strain evidence="3">JCM 13583</strain>
    </source>
</reference>
<dbReference type="EMBL" id="BMNY01000001">
    <property type="protein sequence ID" value="GGM73382.1"/>
    <property type="molecule type" value="Genomic_DNA"/>
</dbReference>
<keyword evidence="1" id="KW-1133">Transmembrane helix</keyword>
<evidence type="ECO:0000313" key="4">
    <source>
        <dbReference type="Proteomes" id="UP000632195"/>
    </source>
</evidence>
<dbReference type="Pfam" id="PF07705">
    <property type="entry name" value="CARDB"/>
    <property type="match status" value="1"/>
</dbReference>
<accession>A0AA37BRF3</accession>
<reference evidence="3" key="1">
    <citation type="journal article" date="2014" name="Int. J. Syst. Evol. Microbiol.">
        <title>Complete genome sequence of Corynebacterium casei LMG S-19264T (=DSM 44701T), isolated from a smear-ripened cheese.</title>
        <authorList>
            <consortium name="US DOE Joint Genome Institute (JGI-PGF)"/>
            <person name="Walter F."/>
            <person name="Albersmeier A."/>
            <person name="Kalinowski J."/>
            <person name="Ruckert C."/>
        </authorList>
    </citation>
    <scope>NUCLEOTIDE SEQUENCE</scope>
    <source>
        <strain evidence="3">JCM 13583</strain>
    </source>
</reference>
<comment type="caution">
    <text evidence="3">The sequence shown here is derived from an EMBL/GenBank/DDBJ whole genome shotgun (WGS) entry which is preliminary data.</text>
</comment>
<dbReference type="Gene3D" id="2.60.40.10">
    <property type="entry name" value="Immunoglobulins"/>
    <property type="match status" value="1"/>
</dbReference>
<evidence type="ECO:0000256" key="1">
    <source>
        <dbReference type="SAM" id="Phobius"/>
    </source>
</evidence>
<protein>
    <recommendedName>
        <fullName evidence="2">CARDB domain-containing protein</fullName>
    </recommendedName>
</protein>
<dbReference type="Proteomes" id="UP000632195">
    <property type="component" value="Unassembled WGS sequence"/>
</dbReference>
<dbReference type="RefSeq" id="WP_188680716.1">
    <property type="nucleotide sequence ID" value="NZ_BMNY01000001.1"/>
</dbReference>
<evidence type="ECO:0000259" key="2">
    <source>
        <dbReference type="Pfam" id="PF07705"/>
    </source>
</evidence>
<feature type="transmembrane region" description="Helical" evidence="1">
    <location>
        <begin position="227"/>
        <end position="245"/>
    </location>
</feature>
<gene>
    <name evidence="3" type="ORF">GCM10007108_09250</name>
</gene>
<dbReference type="InterPro" id="IPR013783">
    <property type="entry name" value="Ig-like_fold"/>
</dbReference>
<organism evidence="3 4">
    <name type="scientific">Thermogymnomonas acidicola</name>
    <dbReference type="NCBI Taxonomy" id="399579"/>
    <lineage>
        <taxon>Archaea</taxon>
        <taxon>Methanobacteriati</taxon>
        <taxon>Thermoplasmatota</taxon>
        <taxon>Thermoplasmata</taxon>
        <taxon>Thermoplasmatales</taxon>
        <taxon>Thermogymnomonas</taxon>
    </lineage>
</organism>